<evidence type="ECO:0000313" key="1">
    <source>
        <dbReference type="EMBL" id="GAA5070827.1"/>
    </source>
</evidence>
<dbReference type="RefSeq" id="WP_345670878.1">
    <property type="nucleotide sequence ID" value="NZ_BAABKC010000087.1"/>
</dbReference>
<reference evidence="2" key="1">
    <citation type="journal article" date="2019" name="Int. J. Syst. Evol. Microbiol.">
        <title>The Global Catalogue of Microorganisms (GCM) 10K type strain sequencing project: providing services to taxonomists for standard genome sequencing and annotation.</title>
        <authorList>
            <consortium name="The Broad Institute Genomics Platform"/>
            <consortium name="The Broad Institute Genome Sequencing Center for Infectious Disease"/>
            <person name="Wu L."/>
            <person name="Ma J."/>
        </authorList>
    </citation>
    <scope>NUCLEOTIDE SEQUENCE [LARGE SCALE GENOMIC DNA]</scope>
    <source>
        <strain evidence="2">JCM 18410</strain>
    </source>
</reference>
<proteinExistence type="predicted"/>
<gene>
    <name evidence="1" type="ORF">GCM10023336_56330</name>
</gene>
<comment type="caution">
    <text evidence="1">The sequence shown here is derived from an EMBL/GenBank/DDBJ whole genome shotgun (WGS) entry which is preliminary data.</text>
</comment>
<protein>
    <recommendedName>
        <fullName evidence="3">Tetratricopeptide repeat protein</fullName>
    </recommendedName>
</protein>
<keyword evidence="2" id="KW-1185">Reference proteome</keyword>
<dbReference type="EMBL" id="BAABKC010000087">
    <property type="protein sequence ID" value="GAA5070827.1"/>
    <property type="molecule type" value="Genomic_DNA"/>
</dbReference>
<sequence length="89" mass="9591">MTLSTTTAAEAAEKALLWAGLAEINYRNAETYHGKGRLLREERGRQGDADACVEAAKEWDRLGENAVSLANMWSNVAGALHLVQGDTSS</sequence>
<organism evidence="1 2">
    <name type="scientific">Streptomyces similanensis</name>
    <dbReference type="NCBI Taxonomy" id="1274988"/>
    <lineage>
        <taxon>Bacteria</taxon>
        <taxon>Bacillati</taxon>
        <taxon>Actinomycetota</taxon>
        <taxon>Actinomycetes</taxon>
        <taxon>Kitasatosporales</taxon>
        <taxon>Streptomycetaceae</taxon>
        <taxon>Streptomyces</taxon>
    </lineage>
</organism>
<accession>A0ABP9L7X3</accession>
<evidence type="ECO:0008006" key="3">
    <source>
        <dbReference type="Google" id="ProtNLM"/>
    </source>
</evidence>
<name>A0ABP9L7X3_9ACTN</name>
<evidence type="ECO:0000313" key="2">
    <source>
        <dbReference type="Proteomes" id="UP001500124"/>
    </source>
</evidence>
<dbReference type="Proteomes" id="UP001500124">
    <property type="component" value="Unassembled WGS sequence"/>
</dbReference>